<sequence>METHMYSVVYTGADRVVGDELERLAELVGVDFTRARAAGVLMFDDADEAGVVHGHYHEMFSPYFPRGRVRVNPQEESADILELMAAVGMTVRGKVLGVIGAHGGAGTSTLAAWIARILAEEEECALVDVNPASAGIDHLLAIDAEPGQRWADLTGSGAILAGRLAGVLPQWHGVKVVSADDRGGVPGAHEGIAVVGALAQVHAWTVLDLPASASLASSPDRGLIDWCDALVLVTRPDAVSLAHAAARRVVLGKAPIVVAMTVGSKSEAAHIAEAIGATQVLPMRAVRNPRGDVDHGVAPGDRKKSGVDRDVRAVVERVREALS</sequence>
<evidence type="ECO:0008006" key="4">
    <source>
        <dbReference type="Google" id="ProtNLM"/>
    </source>
</evidence>
<proteinExistence type="predicted"/>
<dbReference type="Gene3D" id="3.40.50.300">
    <property type="entry name" value="P-loop containing nucleotide triphosphate hydrolases"/>
    <property type="match status" value="1"/>
</dbReference>
<gene>
    <name evidence="2" type="ORF">INS88_09945</name>
</gene>
<evidence type="ECO:0000313" key="2">
    <source>
        <dbReference type="EMBL" id="QOR45557.1"/>
    </source>
</evidence>
<dbReference type="SUPFAM" id="SSF52540">
    <property type="entry name" value="P-loop containing nucleoside triphosphate hydrolases"/>
    <property type="match status" value="1"/>
</dbReference>
<dbReference type="Proteomes" id="UP000595053">
    <property type="component" value="Chromosome"/>
</dbReference>
<dbReference type="RefSeq" id="WP_197551104.1">
    <property type="nucleotide sequence ID" value="NZ_CP063213.1"/>
</dbReference>
<dbReference type="AlphaFoldDB" id="A0A7M1QWN4"/>
<protein>
    <recommendedName>
        <fullName evidence="4">Flp pilus assembly protein, ATPase CpaE</fullName>
    </recommendedName>
</protein>
<evidence type="ECO:0000313" key="3">
    <source>
        <dbReference type="Proteomes" id="UP000595053"/>
    </source>
</evidence>
<dbReference type="EMBL" id="CP063213">
    <property type="protein sequence ID" value="QOR45557.1"/>
    <property type="molecule type" value="Genomic_DNA"/>
</dbReference>
<organism evidence="2 3">
    <name type="scientific">Trueperella pecoris</name>
    <dbReference type="NCBI Taxonomy" id="2733571"/>
    <lineage>
        <taxon>Bacteria</taxon>
        <taxon>Bacillati</taxon>
        <taxon>Actinomycetota</taxon>
        <taxon>Actinomycetes</taxon>
        <taxon>Actinomycetales</taxon>
        <taxon>Actinomycetaceae</taxon>
        <taxon>Trueperella</taxon>
    </lineage>
</organism>
<feature type="region of interest" description="Disordered" evidence="1">
    <location>
        <begin position="289"/>
        <end position="309"/>
    </location>
</feature>
<reference evidence="2 3" key="1">
    <citation type="submission" date="2020-10" db="EMBL/GenBank/DDBJ databases">
        <title>Trueperella pecoris sp. nov. isolated from bovine and porcine specimens.</title>
        <authorList>
            <person name="Schoenecker L."/>
            <person name="Schnydrig P."/>
            <person name="Brodard I."/>
            <person name="Thomann A."/>
            <person name="Hemphill A."/>
            <person name="Rodriguez-Campos S."/>
            <person name="Perreten V."/>
            <person name="Jores J."/>
            <person name="Kittl S."/>
        </authorList>
    </citation>
    <scope>NUCLEOTIDE SEQUENCE [LARGE SCALE GENOMIC DNA]</scope>
    <source>
        <strain evidence="2 3">15A0121</strain>
    </source>
</reference>
<keyword evidence="3" id="KW-1185">Reference proteome</keyword>
<name>A0A7M1QWN4_9ACTO</name>
<evidence type="ECO:0000256" key="1">
    <source>
        <dbReference type="SAM" id="MobiDB-lite"/>
    </source>
</evidence>
<accession>A0A7M1QWN4</accession>
<dbReference type="InterPro" id="IPR027417">
    <property type="entry name" value="P-loop_NTPase"/>
</dbReference>